<dbReference type="AlphaFoldDB" id="A0A3G2HXV6"/>
<reference evidence="6 8" key="1">
    <citation type="submission" date="2018-09" db="EMBL/GenBank/DDBJ databases">
        <title>Complete genome sequence of the hydrocarbonoclastic bacterium Alcaligenes aquatilis QD168, isolated from a crude-oil polluted marine sediment of Central Chile.</title>
        <authorList>
            <person name="Duran R.E."/>
            <person name="Barra B."/>
            <person name="Salva-Serra F."/>
            <person name="Mendez V."/>
            <person name="Moore E.R.B."/>
            <person name="Seeger M."/>
        </authorList>
    </citation>
    <scope>NUCLEOTIDE SEQUENCE [LARGE SCALE GENOMIC DNA]</scope>
    <source>
        <strain evidence="6 8">QD168</strain>
    </source>
</reference>
<evidence type="ECO:0000313" key="6">
    <source>
        <dbReference type="EMBL" id="AYN21681.1"/>
    </source>
</evidence>
<dbReference type="InterPro" id="IPR036388">
    <property type="entry name" value="WH-like_DNA-bd_sf"/>
</dbReference>
<dbReference type="InterPro" id="IPR005119">
    <property type="entry name" value="LysR_subst-bd"/>
</dbReference>
<dbReference type="Pfam" id="PF03466">
    <property type="entry name" value="LysR_substrate"/>
    <property type="match status" value="1"/>
</dbReference>
<dbReference type="InterPro" id="IPR036390">
    <property type="entry name" value="WH_DNA-bd_sf"/>
</dbReference>
<dbReference type="Gene3D" id="3.40.190.10">
    <property type="entry name" value="Periplasmic binding protein-like II"/>
    <property type="match status" value="2"/>
</dbReference>
<evidence type="ECO:0000313" key="9">
    <source>
        <dbReference type="Proteomes" id="UP000831759"/>
    </source>
</evidence>
<gene>
    <name evidence="6" type="ORF">D3M96_14770</name>
    <name evidence="7" type="ORF">MTR80_12875</name>
</gene>
<dbReference type="GO" id="GO:0003700">
    <property type="term" value="F:DNA-binding transcription factor activity"/>
    <property type="evidence" value="ECO:0007669"/>
    <property type="project" value="InterPro"/>
</dbReference>
<dbReference type="InterPro" id="IPR000847">
    <property type="entry name" value="LysR_HTH_N"/>
</dbReference>
<accession>A0A3G2HXV6</accession>
<dbReference type="PANTHER" id="PTHR30346">
    <property type="entry name" value="TRANSCRIPTIONAL DUAL REGULATOR HCAR-RELATED"/>
    <property type="match status" value="1"/>
</dbReference>
<keyword evidence="3" id="KW-0238">DNA-binding</keyword>
<keyword evidence="4" id="KW-0804">Transcription</keyword>
<dbReference type="GO" id="GO:0032993">
    <property type="term" value="C:protein-DNA complex"/>
    <property type="evidence" value="ECO:0007669"/>
    <property type="project" value="TreeGrafter"/>
</dbReference>
<evidence type="ECO:0000313" key="8">
    <source>
        <dbReference type="Proteomes" id="UP000268070"/>
    </source>
</evidence>
<protein>
    <submittedName>
        <fullName evidence="6">LysR family transcriptional regulator</fullName>
    </submittedName>
    <submittedName>
        <fullName evidence="7">LysR substrate-binding domain-containing protein</fullName>
    </submittedName>
</protein>
<evidence type="ECO:0000256" key="3">
    <source>
        <dbReference type="ARBA" id="ARBA00023125"/>
    </source>
</evidence>
<evidence type="ECO:0000259" key="5">
    <source>
        <dbReference type="PROSITE" id="PS50931"/>
    </source>
</evidence>
<dbReference type="EMBL" id="CP094619">
    <property type="protein sequence ID" value="UQN35185.1"/>
    <property type="molecule type" value="Genomic_DNA"/>
</dbReference>
<dbReference type="EMBL" id="CP032153">
    <property type="protein sequence ID" value="AYN21681.1"/>
    <property type="molecule type" value="Genomic_DNA"/>
</dbReference>
<sequence>MELRHLRYFVAVAEELNFTRAAERLYTSQPSLSEQIRNLEEDIGYPLLNRTRRKVELTEAGAVFLDDAREILQKVEEAVIRAGKAASQAREVLTIGFVPAAEVRIFPAVLPAFRAAFPQVDVVLRSLTSNEQEGAMARGELDLAFMRGPVRATNVCSEVVLDEPLRVYLPKGHRLEAYSLIPPARLNRLPMIAVDRSYGRSMHDVLARYLAHHKVVPEHTYNSANPLMSINLVAAGLGYTLLPTYAEYFMPKNVVSRPLIGGGPRCELLMAYPRETGSMSEAAASLIERIRELARWHGSGPSAASSHLKQAPSKIACM</sequence>
<evidence type="ECO:0000256" key="4">
    <source>
        <dbReference type="ARBA" id="ARBA00023163"/>
    </source>
</evidence>
<dbReference type="GO" id="GO:0003677">
    <property type="term" value="F:DNA binding"/>
    <property type="evidence" value="ECO:0007669"/>
    <property type="project" value="UniProtKB-KW"/>
</dbReference>
<dbReference type="KEGG" id="aaqu:D3M96_14770"/>
<dbReference type="PRINTS" id="PR00039">
    <property type="entry name" value="HTHLYSR"/>
</dbReference>
<dbReference type="RefSeq" id="WP_108727827.1">
    <property type="nucleotide sequence ID" value="NZ_CP022390.1"/>
</dbReference>
<reference evidence="7 9" key="2">
    <citation type="journal article" date="2022" name="Int. J. Syst. Evol. Microbiol.">
        <title>Characterization of Alcaligenes aquatilis as a novel member of heterotrophic nitrifier-aerobic denitrifier and its performance in treating piggery wastewater.</title>
        <authorList>
            <person name="Cao X."/>
            <person name="Zhao B."/>
            <person name="Wu Y."/>
            <person name="Huang J."/>
            <person name="Wang H."/>
            <person name="Sun X."/>
            <person name="Li S."/>
        </authorList>
    </citation>
    <scope>NUCLEOTIDE SEQUENCE [LARGE SCALE GENOMIC DNA]</scope>
    <source>
        <strain evidence="7 9">AS1</strain>
    </source>
</reference>
<proteinExistence type="inferred from homology"/>
<evidence type="ECO:0000313" key="7">
    <source>
        <dbReference type="EMBL" id="UQN35185.1"/>
    </source>
</evidence>
<dbReference type="PROSITE" id="PS50931">
    <property type="entry name" value="HTH_LYSR"/>
    <property type="match status" value="1"/>
</dbReference>
<evidence type="ECO:0000256" key="1">
    <source>
        <dbReference type="ARBA" id="ARBA00009437"/>
    </source>
</evidence>
<feature type="domain" description="HTH lysR-type" evidence="5">
    <location>
        <begin position="1"/>
        <end position="58"/>
    </location>
</feature>
<accession>A0A3R9AMM5</accession>
<dbReference type="FunFam" id="1.10.10.10:FF:000001">
    <property type="entry name" value="LysR family transcriptional regulator"/>
    <property type="match status" value="1"/>
</dbReference>
<dbReference type="Proteomes" id="UP000268070">
    <property type="component" value="Chromosome"/>
</dbReference>
<dbReference type="PANTHER" id="PTHR30346:SF0">
    <property type="entry name" value="HCA OPERON TRANSCRIPTIONAL ACTIVATOR HCAR"/>
    <property type="match status" value="1"/>
</dbReference>
<dbReference type="GeneID" id="96869845"/>
<evidence type="ECO:0000256" key="2">
    <source>
        <dbReference type="ARBA" id="ARBA00023015"/>
    </source>
</evidence>
<dbReference type="Gene3D" id="1.10.10.10">
    <property type="entry name" value="Winged helix-like DNA-binding domain superfamily/Winged helix DNA-binding domain"/>
    <property type="match status" value="1"/>
</dbReference>
<dbReference type="Proteomes" id="UP000831759">
    <property type="component" value="Chromosome"/>
</dbReference>
<organism evidence="6 8">
    <name type="scientific">Alcaligenes aquatilis</name>
    <dbReference type="NCBI Taxonomy" id="323284"/>
    <lineage>
        <taxon>Bacteria</taxon>
        <taxon>Pseudomonadati</taxon>
        <taxon>Pseudomonadota</taxon>
        <taxon>Betaproteobacteria</taxon>
        <taxon>Burkholderiales</taxon>
        <taxon>Alcaligenaceae</taxon>
        <taxon>Alcaligenes</taxon>
    </lineage>
</organism>
<keyword evidence="2" id="KW-0805">Transcription regulation</keyword>
<keyword evidence="9" id="KW-1185">Reference proteome</keyword>
<dbReference type="SUPFAM" id="SSF46785">
    <property type="entry name" value="Winged helix' DNA-binding domain"/>
    <property type="match status" value="1"/>
</dbReference>
<dbReference type="Pfam" id="PF00126">
    <property type="entry name" value="HTH_1"/>
    <property type="match status" value="1"/>
</dbReference>
<name>A0A3G2HXV6_9BURK</name>
<comment type="similarity">
    <text evidence="1">Belongs to the LysR transcriptional regulatory family.</text>
</comment>
<dbReference type="OrthoDB" id="9157176at2"/>
<dbReference type="SUPFAM" id="SSF53850">
    <property type="entry name" value="Periplasmic binding protein-like II"/>
    <property type="match status" value="1"/>
</dbReference>